<organism evidence="2 3">
    <name type="scientific">Rubrivirga marina</name>
    <dbReference type="NCBI Taxonomy" id="1196024"/>
    <lineage>
        <taxon>Bacteria</taxon>
        <taxon>Pseudomonadati</taxon>
        <taxon>Rhodothermota</taxon>
        <taxon>Rhodothermia</taxon>
        <taxon>Rhodothermales</taxon>
        <taxon>Rubricoccaceae</taxon>
        <taxon>Rubrivirga</taxon>
    </lineage>
</organism>
<protein>
    <submittedName>
        <fullName evidence="2">Uncharacterized protein</fullName>
    </submittedName>
</protein>
<feature type="region of interest" description="Disordered" evidence="1">
    <location>
        <begin position="1"/>
        <end position="31"/>
    </location>
</feature>
<sequence length="76" mass="7757">MTGLSLHTALPTAPTAPSTRTARPSLAAPAAPLTAAEEARIADAFPARPAVAQKLYGPSRQVQQAPQLGARLDLSA</sequence>
<accession>A0A271IX54</accession>
<feature type="region of interest" description="Disordered" evidence="1">
    <location>
        <begin position="57"/>
        <end position="76"/>
    </location>
</feature>
<evidence type="ECO:0000313" key="2">
    <source>
        <dbReference type="EMBL" id="PAP75772.1"/>
    </source>
</evidence>
<evidence type="ECO:0000256" key="1">
    <source>
        <dbReference type="SAM" id="MobiDB-lite"/>
    </source>
</evidence>
<name>A0A271IX54_9BACT</name>
<keyword evidence="3" id="KW-1185">Reference proteome</keyword>
<dbReference type="AlphaFoldDB" id="A0A271IX54"/>
<evidence type="ECO:0000313" key="3">
    <source>
        <dbReference type="Proteomes" id="UP000216339"/>
    </source>
</evidence>
<proteinExistence type="predicted"/>
<dbReference type="RefSeq" id="WP_095509416.1">
    <property type="nucleotide sequence ID" value="NZ_MQWD01000001.1"/>
</dbReference>
<dbReference type="Proteomes" id="UP000216339">
    <property type="component" value="Unassembled WGS sequence"/>
</dbReference>
<dbReference type="EMBL" id="MQWD01000001">
    <property type="protein sequence ID" value="PAP75772.1"/>
    <property type="molecule type" value="Genomic_DNA"/>
</dbReference>
<reference evidence="2 3" key="1">
    <citation type="submission" date="2016-11" db="EMBL/GenBank/DDBJ databases">
        <title>Study of marine rhodopsin-containing bacteria.</title>
        <authorList>
            <person name="Yoshizawa S."/>
            <person name="Kumagai Y."/>
            <person name="Kogure K."/>
        </authorList>
    </citation>
    <scope>NUCLEOTIDE SEQUENCE [LARGE SCALE GENOMIC DNA]</scope>
    <source>
        <strain evidence="2 3">SAORIC-28</strain>
    </source>
</reference>
<gene>
    <name evidence="2" type="ORF">BSZ37_04615</name>
</gene>
<comment type="caution">
    <text evidence="2">The sequence shown here is derived from an EMBL/GenBank/DDBJ whole genome shotgun (WGS) entry which is preliminary data.</text>
</comment>